<dbReference type="HOGENOM" id="CLU_000604_1_22_0"/>
<evidence type="ECO:0000256" key="2">
    <source>
        <dbReference type="ARBA" id="ARBA00022741"/>
    </source>
</evidence>
<dbReference type="InterPro" id="IPR003593">
    <property type="entry name" value="AAA+_ATPase"/>
</dbReference>
<dbReference type="GO" id="GO:0016887">
    <property type="term" value="F:ATP hydrolysis activity"/>
    <property type="evidence" value="ECO:0007669"/>
    <property type="project" value="InterPro"/>
</dbReference>
<dbReference type="InterPro" id="IPR003439">
    <property type="entry name" value="ABC_transporter-like_ATP-bd"/>
</dbReference>
<evidence type="ECO:0000259" key="4">
    <source>
        <dbReference type="PROSITE" id="PS50893"/>
    </source>
</evidence>
<dbReference type="EMBL" id="CP000051">
    <property type="protein sequence ID" value="AAX50440.1"/>
    <property type="molecule type" value="Genomic_DNA"/>
</dbReference>
<dbReference type="Gene3D" id="3.40.50.300">
    <property type="entry name" value="P-loop containing nucleotide triphosphate hydrolases"/>
    <property type="match status" value="1"/>
</dbReference>
<dbReference type="InterPro" id="IPR050166">
    <property type="entry name" value="ABC_transporter_ATP-bind"/>
</dbReference>
<dbReference type="Pfam" id="PF00005">
    <property type="entry name" value="ABC_tran"/>
    <property type="match status" value="1"/>
</dbReference>
<dbReference type="PANTHER" id="PTHR42788">
    <property type="entry name" value="TAURINE IMPORT ATP-BINDING PROTEIN-RELATED"/>
    <property type="match status" value="1"/>
</dbReference>
<reference evidence="5 6" key="1">
    <citation type="journal article" date="2005" name="Infect. Immun.">
        <title>Comparative genomic analysis of Chlamydia trachomatis oculotropic and genitotropic strains.</title>
        <authorList>
            <person name="Carlson J.H."/>
            <person name="Porcella S.F."/>
            <person name="McClarty G."/>
            <person name="Caldwell H.D."/>
        </authorList>
    </citation>
    <scope>NUCLEOTIDE SEQUENCE [LARGE SCALE GENOMIC DNA]</scope>
    <source>
        <strain evidence="6">ATCC VR-571B / DSM 19440 / HAR-13</strain>
    </source>
</reference>
<evidence type="ECO:0000256" key="1">
    <source>
        <dbReference type="ARBA" id="ARBA00022448"/>
    </source>
</evidence>
<keyword evidence="6" id="KW-1185">Reference proteome</keyword>
<proteinExistence type="predicted"/>
<dbReference type="InterPro" id="IPR027417">
    <property type="entry name" value="P-loop_NTPase"/>
</dbReference>
<name>A0A0H2X0L4_CHLTA</name>
<dbReference type="SMART" id="SM00382">
    <property type="entry name" value="AAA"/>
    <property type="match status" value="1"/>
</dbReference>
<dbReference type="KEGG" id="cta:CTA_0196"/>
<keyword evidence="1" id="KW-0813">Transport</keyword>
<dbReference type="InterPro" id="IPR017871">
    <property type="entry name" value="ABC_transporter-like_CS"/>
</dbReference>
<dbReference type="PROSITE" id="PS00211">
    <property type="entry name" value="ABC_TRANSPORTER_1"/>
    <property type="match status" value="1"/>
</dbReference>
<protein>
    <submittedName>
        <fullName evidence="5">ABC transporter ATP-binding protein</fullName>
    </submittedName>
</protein>
<evidence type="ECO:0000256" key="3">
    <source>
        <dbReference type="ARBA" id="ARBA00022840"/>
    </source>
</evidence>
<keyword evidence="2" id="KW-0547">Nucleotide-binding</keyword>
<keyword evidence="3 5" id="KW-0067">ATP-binding</keyword>
<dbReference type="RefSeq" id="WP_011324623.1">
    <property type="nucleotide sequence ID" value="NC_007429.1"/>
</dbReference>
<feature type="domain" description="ABC transporter" evidence="4">
    <location>
        <begin position="2"/>
        <end position="229"/>
    </location>
</feature>
<dbReference type="PANTHER" id="PTHR42788:SF2">
    <property type="entry name" value="ABC TRANSPORTER ATP-BINDING PROTEIN"/>
    <property type="match status" value="1"/>
</dbReference>
<gene>
    <name evidence="5" type="primary">tauB</name>
    <name evidence="5" type="ordered locus">CTA_0196</name>
</gene>
<sequence length="230" mass="25608">MLDVKSLYYSHASHSIFEDASASFASGQISMVLGASGSGKTTLFRIIAGLLSCSLGEILWKGQPIQQEQIAYMQQKEALLPWRTVRKNILLLTELGSRKQKTTIEEECFYNVVHSFGLSSLLDRFPNELSGGQRQRVVFAMQSLSPKPILLLDEPFTSLDPITKEILYQDVKRLAKEEGKTIILASHDVQDCLGVGEAFFAIKNQKLHSIALNKEQGIAGLLQQMKDHLV</sequence>
<evidence type="ECO:0000313" key="5">
    <source>
        <dbReference type="EMBL" id="AAX50440.1"/>
    </source>
</evidence>
<dbReference type="Proteomes" id="UP000002532">
    <property type="component" value="Chromosome"/>
</dbReference>
<dbReference type="GO" id="GO:0005524">
    <property type="term" value="F:ATP binding"/>
    <property type="evidence" value="ECO:0007669"/>
    <property type="project" value="UniProtKB-KW"/>
</dbReference>
<accession>A0A0H2X0L4</accession>
<dbReference type="SUPFAM" id="SSF52540">
    <property type="entry name" value="P-loop containing nucleoside triphosphate hydrolases"/>
    <property type="match status" value="1"/>
</dbReference>
<organism evidence="5 6">
    <name type="scientific">Chlamydia trachomatis serovar A (strain ATCC VR-571B / DSM 19440 / HAR-13)</name>
    <dbReference type="NCBI Taxonomy" id="315277"/>
    <lineage>
        <taxon>Bacteria</taxon>
        <taxon>Pseudomonadati</taxon>
        <taxon>Chlamydiota</taxon>
        <taxon>Chlamydiia</taxon>
        <taxon>Chlamydiales</taxon>
        <taxon>Chlamydiaceae</taxon>
        <taxon>Chlamydia/Chlamydophila group</taxon>
        <taxon>Chlamydia</taxon>
    </lineage>
</organism>
<dbReference type="PROSITE" id="PS50893">
    <property type="entry name" value="ABC_TRANSPORTER_2"/>
    <property type="match status" value="1"/>
</dbReference>
<dbReference type="AlphaFoldDB" id="A0A0H2X0L4"/>
<evidence type="ECO:0000313" key="6">
    <source>
        <dbReference type="Proteomes" id="UP000002532"/>
    </source>
</evidence>